<keyword evidence="3" id="KW-0862">Zinc</keyword>
<dbReference type="EMBL" id="JARBJD010000035">
    <property type="protein sequence ID" value="KAK2958785.1"/>
    <property type="molecule type" value="Genomic_DNA"/>
</dbReference>
<feature type="domain" description="MYND-type" evidence="5">
    <location>
        <begin position="29"/>
        <end position="66"/>
    </location>
</feature>
<keyword evidence="7" id="KW-1185">Reference proteome</keyword>
<reference evidence="6 7" key="1">
    <citation type="journal article" date="2022" name="bioRxiv">
        <title>Genomics of Preaxostyla Flagellates Illuminates Evolutionary Transitions and the Path Towards Mitochondrial Loss.</title>
        <authorList>
            <person name="Novak L.V.F."/>
            <person name="Treitli S.C."/>
            <person name="Pyrih J."/>
            <person name="Halakuc P."/>
            <person name="Pipaliya S.V."/>
            <person name="Vacek V."/>
            <person name="Brzon O."/>
            <person name="Soukal P."/>
            <person name="Eme L."/>
            <person name="Dacks J.B."/>
            <person name="Karnkowska A."/>
            <person name="Elias M."/>
            <person name="Hampl V."/>
        </authorList>
    </citation>
    <scope>NUCLEOTIDE SEQUENCE [LARGE SCALE GENOMIC DNA]</scope>
    <source>
        <strain evidence="6">NAU3</strain>
        <tissue evidence="6">Gut</tissue>
    </source>
</reference>
<evidence type="ECO:0000313" key="7">
    <source>
        <dbReference type="Proteomes" id="UP001281761"/>
    </source>
</evidence>
<name>A0ABQ9Y4W5_9EUKA</name>
<dbReference type="PANTHER" id="PTHR46533:SF1">
    <property type="entry name" value="ZINC FINGER MYND DOMAIN-CONTAINING PROTEIN 12"/>
    <property type="match status" value="1"/>
</dbReference>
<dbReference type="InterPro" id="IPR011990">
    <property type="entry name" value="TPR-like_helical_dom_sf"/>
</dbReference>
<dbReference type="InterPro" id="IPR053248">
    <property type="entry name" value="Zinc_finger_MYND_domain"/>
</dbReference>
<proteinExistence type="predicted"/>
<evidence type="ECO:0000256" key="1">
    <source>
        <dbReference type="ARBA" id="ARBA00022723"/>
    </source>
</evidence>
<keyword evidence="2" id="KW-0863">Zinc-finger</keyword>
<feature type="compositionally biased region" description="Basic and acidic residues" evidence="4">
    <location>
        <begin position="275"/>
        <end position="293"/>
    </location>
</feature>
<evidence type="ECO:0000256" key="3">
    <source>
        <dbReference type="ARBA" id="ARBA00022833"/>
    </source>
</evidence>
<feature type="region of interest" description="Disordered" evidence="4">
    <location>
        <begin position="275"/>
        <end position="298"/>
    </location>
</feature>
<dbReference type="InterPro" id="IPR002893">
    <property type="entry name" value="Znf_MYND"/>
</dbReference>
<dbReference type="PANTHER" id="PTHR46533">
    <property type="entry name" value="ZINC FINGER MYND DOMAIN-CONTAINING PROTEIN 12"/>
    <property type="match status" value="1"/>
</dbReference>
<dbReference type="SUPFAM" id="SSF48452">
    <property type="entry name" value="TPR-like"/>
    <property type="match status" value="1"/>
</dbReference>
<evidence type="ECO:0000256" key="4">
    <source>
        <dbReference type="SAM" id="MobiDB-lite"/>
    </source>
</evidence>
<dbReference type="Proteomes" id="UP001281761">
    <property type="component" value="Unassembled WGS sequence"/>
</dbReference>
<organism evidence="6 7">
    <name type="scientific">Blattamonas nauphoetae</name>
    <dbReference type="NCBI Taxonomy" id="2049346"/>
    <lineage>
        <taxon>Eukaryota</taxon>
        <taxon>Metamonada</taxon>
        <taxon>Preaxostyla</taxon>
        <taxon>Oxymonadida</taxon>
        <taxon>Blattamonas</taxon>
    </lineage>
</organism>
<evidence type="ECO:0000256" key="2">
    <source>
        <dbReference type="ARBA" id="ARBA00022771"/>
    </source>
</evidence>
<dbReference type="Pfam" id="PF01753">
    <property type="entry name" value="zf-MYND"/>
    <property type="match status" value="1"/>
</dbReference>
<evidence type="ECO:0000259" key="5">
    <source>
        <dbReference type="PROSITE" id="PS01360"/>
    </source>
</evidence>
<protein>
    <submittedName>
        <fullName evidence="6">MYND finger family protein</fullName>
    </submittedName>
</protein>
<gene>
    <name evidence="6" type="ORF">BLNAU_6288</name>
</gene>
<accession>A0ABQ9Y4W5</accession>
<dbReference type="Gene3D" id="1.25.40.10">
    <property type="entry name" value="Tetratricopeptide repeat domain"/>
    <property type="match status" value="1"/>
</dbReference>
<evidence type="ECO:0000313" key="6">
    <source>
        <dbReference type="EMBL" id="KAK2958785.1"/>
    </source>
</evidence>
<dbReference type="SUPFAM" id="SSF144232">
    <property type="entry name" value="HIT/MYND zinc finger-like"/>
    <property type="match status" value="1"/>
</dbReference>
<dbReference type="PROSITE" id="PS01360">
    <property type="entry name" value="ZF_MYND_1"/>
    <property type="match status" value="1"/>
</dbReference>
<sequence length="384" mass="43911">MHNHTKRVNGVDYIIVNTLANPRKQKNECEMCGKIGLLQCPTCRVTYYCCPDHALIDHLGIHQNICLLLKEIRTPSTAMGSERDRLKREHQKEKIVLTIIETSKREAMIHLVSNQFEQAMAAALQAQRNSIQLFGSDRVELVPAYLLLAEASMGLESYEQAESYLAKARYNVLEHPDCQNSLRSRLHRAWGRLMLVTGRIDEAREELAEDVYYSSLDHGPEHIDTTAGYFHLANSFRLTNQDIIAATIYDKVINIWHAFLAESLRRILEKSQQRAMRKGEKTKDGNHPEHKEESDEFDELLEDTQVTEVIGTITRIYQFRQATTGDNSVETTRALHCLGLLNIYAGNGEDAATQLSVTMENYIQLKGEDSEEVNRVRKEMESYL</sequence>
<dbReference type="Gene3D" id="6.10.140.2220">
    <property type="match status" value="1"/>
</dbReference>
<keyword evidence="1" id="KW-0479">Metal-binding</keyword>
<comment type="caution">
    <text evidence="6">The sequence shown here is derived from an EMBL/GenBank/DDBJ whole genome shotgun (WGS) entry which is preliminary data.</text>
</comment>